<dbReference type="Proteomes" id="UP000288943">
    <property type="component" value="Chromosome"/>
</dbReference>
<keyword evidence="5 7" id="KW-1133">Transmembrane helix</keyword>
<keyword evidence="12" id="KW-1185">Reference proteome</keyword>
<proteinExistence type="predicted"/>
<feature type="transmembrane region" description="Helical" evidence="7">
    <location>
        <begin position="113"/>
        <end position="133"/>
    </location>
</feature>
<dbReference type="EMBL" id="JAMDMJ010000031">
    <property type="protein sequence ID" value="MCY9598466.1"/>
    <property type="molecule type" value="Genomic_DNA"/>
</dbReference>
<dbReference type="InterPro" id="IPR035906">
    <property type="entry name" value="MetI-like_sf"/>
</dbReference>
<evidence type="ECO:0000259" key="8">
    <source>
        <dbReference type="PROSITE" id="PS50928"/>
    </source>
</evidence>
<dbReference type="PROSITE" id="PS50928">
    <property type="entry name" value="ABC_TM1"/>
    <property type="match status" value="1"/>
</dbReference>
<feature type="transmembrane region" description="Helical" evidence="7">
    <location>
        <begin position="257"/>
        <end position="277"/>
    </location>
</feature>
<reference evidence="10 11" key="1">
    <citation type="submission" date="2018-01" db="EMBL/GenBank/DDBJ databases">
        <title>The whole genome sequencing and assembly of Paenibacillus chitinolyticus KCCM 41400 strain.</title>
        <authorList>
            <person name="Kim J.-Y."/>
            <person name="Park M.-K."/>
            <person name="Lee Y.-J."/>
            <person name="Yi H."/>
            <person name="Bahn Y.-S."/>
            <person name="Kim J.F."/>
            <person name="Lee D.-W."/>
        </authorList>
    </citation>
    <scope>NUCLEOTIDE SEQUENCE [LARGE SCALE GENOMIC DNA]</scope>
    <source>
        <strain evidence="10 11">KCCM 41400</strain>
    </source>
</reference>
<dbReference type="InterPro" id="IPR000515">
    <property type="entry name" value="MetI-like"/>
</dbReference>
<dbReference type="GO" id="GO:0055085">
    <property type="term" value="P:transmembrane transport"/>
    <property type="evidence" value="ECO:0007669"/>
    <property type="project" value="InterPro"/>
</dbReference>
<evidence type="ECO:0000313" key="9">
    <source>
        <dbReference type="EMBL" id="MCY9598466.1"/>
    </source>
</evidence>
<evidence type="ECO:0000256" key="2">
    <source>
        <dbReference type="ARBA" id="ARBA00022448"/>
    </source>
</evidence>
<comment type="subcellular location">
    <subcellularLocation>
        <location evidence="1">Cell membrane</location>
        <topology evidence="1">Multi-pass membrane protein</topology>
    </subcellularLocation>
</comment>
<dbReference type="KEGG" id="pchi:PC41400_04430"/>
<evidence type="ECO:0000256" key="1">
    <source>
        <dbReference type="ARBA" id="ARBA00004651"/>
    </source>
</evidence>
<gene>
    <name evidence="9" type="ORF">M5X16_22200</name>
    <name evidence="10" type="ORF">PC41400_04430</name>
</gene>
<dbReference type="OrthoDB" id="9810086at2"/>
<dbReference type="Proteomes" id="UP001527202">
    <property type="component" value="Unassembled WGS sequence"/>
</dbReference>
<evidence type="ECO:0000256" key="3">
    <source>
        <dbReference type="ARBA" id="ARBA00022475"/>
    </source>
</evidence>
<dbReference type="EMBL" id="CP026520">
    <property type="protein sequence ID" value="QAV16972.1"/>
    <property type="molecule type" value="Genomic_DNA"/>
</dbReference>
<evidence type="ECO:0000256" key="6">
    <source>
        <dbReference type="ARBA" id="ARBA00023136"/>
    </source>
</evidence>
<accession>A0A410WRL5</accession>
<dbReference type="GeneID" id="95374062"/>
<dbReference type="Gene3D" id="1.10.3720.10">
    <property type="entry name" value="MetI-like"/>
    <property type="match status" value="1"/>
</dbReference>
<keyword evidence="6 7" id="KW-0472">Membrane</keyword>
<evidence type="ECO:0000256" key="5">
    <source>
        <dbReference type="ARBA" id="ARBA00022989"/>
    </source>
</evidence>
<name>A0A410WRL5_9BACL</name>
<feature type="transmembrane region" description="Helical" evidence="7">
    <location>
        <begin position="20"/>
        <end position="42"/>
    </location>
</feature>
<organism evidence="10 11">
    <name type="scientific">Paenibacillus chitinolyticus</name>
    <dbReference type="NCBI Taxonomy" id="79263"/>
    <lineage>
        <taxon>Bacteria</taxon>
        <taxon>Bacillati</taxon>
        <taxon>Bacillota</taxon>
        <taxon>Bacilli</taxon>
        <taxon>Bacillales</taxon>
        <taxon>Paenibacillaceae</taxon>
        <taxon>Paenibacillus</taxon>
    </lineage>
</organism>
<dbReference type="CDD" id="cd06261">
    <property type="entry name" value="TM_PBP2"/>
    <property type="match status" value="1"/>
</dbReference>
<feature type="transmembrane region" description="Helical" evidence="7">
    <location>
        <begin position="145"/>
        <end position="165"/>
    </location>
</feature>
<reference evidence="9 12" key="2">
    <citation type="submission" date="2022-05" db="EMBL/GenBank/DDBJ databases">
        <title>Genome Sequencing of Bee-Associated Microbes.</title>
        <authorList>
            <person name="Dunlap C."/>
        </authorList>
    </citation>
    <scope>NUCLEOTIDE SEQUENCE [LARGE SCALE GENOMIC DNA]</scope>
    <source>
        <strain evidence="9 12">NRRL B-23120</strain>
    </source>
</reference>
<feature type="domain" description="ABC transmembrane type-1" evidence="8">
    <location>
        <begin position="78"/>
        <end position="277"/>
    </location>
</feature>
<dbReference type="AlphaFoldDB" id="A0A410WRL5"/>
<feature type="transmembrane region" description="Helical" evidence="7">
    <location>
        <begin position="82"/>
        <end position="101"/>
    </location>
</feature>
<dbReference type="PANTHER" id="PTHR43744:SF9">
    <property type="entry name" value="POLYGALACTURONAN_RHAMNOGALACTURONAN TRANSPORT SYSTEM PERMEASE PROTEIN YTCP"/>
    <property type="match status" value="1"/>
</dbReference>
<evidence type="ECO:0000256" key="7">
    <source>
        <dbReference type="SAM" id="Phobius"/>
    </source>
</evidence>
<evidence type="ECO:0000256" key="4">
    <source>
        <dbReference type="ARBA" id="ARBA00022692"/>
    </source>
</evidence>
<keyword evidence="4 7" id="KW-0812">Transmembrane</keyword>
<evidence type="ECO:0000313" key="10">
    <source>
        <dbReference type="EMBL" id="QAV16972.1"/>
    </source>
</evidence>
<sequence>MVTAKGSKLRKFGLFDLMNVIVLSLVAAATVYPVLYIIAISFSDSAYIVQNKVFLWPRGFNLDAYKEILQNPRIPRAYLNTILYTGAGTLINLLMTAVAAYPLSRKTFFGRKYFMIAIVITMFLNGGIIPTYIVVQKLHLLDSIWALVLPNAIWTIELLILKSFYESMSSSLRESALIDGASEYRILFSIIIPLSKPALASIGLFYFMGHWNSFFLPLIYLNDANLYPLQVVLRDMLIFDQAKESGLVDQAALTPEAMKNATIFISMIPVLLIYPFAQKYFAKGIMLGSEKG</sequence>
<dbReference type="GO" id="GO:0005886">
    <property type="term" value="C:plasma membrane"/>
    <property type="evidence" value="ECO:0007669"/>
    <property type="project" value="UniProtKB-SubCell"/>
</dbReference>
<dbReference type="RefSeq" id="WP_042231969.1">
    <property type="nucleotide sequence ID" value="NZ_CP026520.1"/>
</dbReference>
<dbReference type="SUPFAM" id="SSF161098">
    <property type="entry name" value="MetI-like"/>
    <property type="match status" value="1"/>
</dbReference>
<keyword evidence="3" id="KW-1003">Cell membrane</keyword>
<feature type="transmembrane region" description="Helical" evidence="7">
    <location>
        <begin position="186"/>
        <end position="208"/>
    </location>
</feature>
<keyword evidence="2" id="KW-0813">Transport</keyword>
<dbReference type="PANTHER" id="PTHR43744">
    <property type="entry name" value="ABC TRANSPORTER PERMEASE PROTEIN MG189-RELATED-RELATED"/>
    <property type="match status" value="1"/>
</dbReference>
<protein>
    <submittedName>
        <fullName evidence="10">Carbohydrate ABC transporter permease</fullName>
    </submittedName>
</protein>
<evidence type="ECO:0000313" key="11">
    <source>
        <dbReference type="Proteomes" id="UP000288943"/>
    </source>
</evidence>
<evidence type="ECO:0000313" key="12">
    <source>
        <dbReference type="Proteomes" id="UP001527202"/>
    </source>
</evidence>